<protein>
    <submittedName>
        <fullName evidence="1">Rpn family recombination-promoting nuclease/putative transposase</fullName>
    </submittedName>
</protein>
<dbReference type="Proteomes" id="UP000270927">
    <property type="component" value="Unassembled WGS sequence"/>
</dbReference>
<gene>
    <name evidence="1" type="ORF">EDM02_00035</name>
</gene>
<evidence type="ECO:0000313" key="1">
    <source>
        <dbReference type="EMBL" id="ROT47861.1"/>
    </source>
</evidence>
<dbReference type="NCBIfam" id="TIGR01784">
    <property type="entry name" value="T_den_put_tspse"/>
    <property type="match status" value="1"/>
</dbReference>
<accession>A0A3N2QDK7</accession>
<dbReference type="PANTHER" id="PTHR41317:SF1">
    <property type="entry name" value="PD-(D_E)XK NUCLEASE FAMILY TRANSPOSASE"/>
    <property type="match status" value="1"/>
</dbReference>
<evidence type="ECO:0000313" key="2">
    <source>
        <dbReference type="Proteomes" id="UP000270927"/>
    </source>
</evidence>
<organism evidence="1 2">
    <name type="scientific">Candidatus Cardinium hertigii</name>
    <dbReference type="NCBI Taxonomy" id="247481"/>
    <lineage>
        <taxon>Bacteria</taxon>
        <taxon>Pseudomonadati</taxon>
        <taxon>Bacteroidota</taxon>
        <taxon>Cytophagia</taxon>
        <taxon>Cytophagales</taxon>
        <taxon>Amoebophilaceae</taxon>
        <taxon>Candidatus Cardinium</taxon>
    </lineage>
</organism>
<comment type="caution">
    <text evidence="1">The sequence shown here is derived from an EMBL/GenBank/DDBJ whole genome shotgun (WGS) entry which is preliminary data.</text>
</comment>
<dbReference type="AlphaFoldDB" id="A0A3N2QDK7"/>
<keyword evidence="2" id="KW-1185">Reference proteome</keyword>
<dbReference type="PANTHER" id="PTHR41317">
    <property type="entry name" value="PD-(D_E)XK NUCLEASE FAMILY TRANSPOSASE"/>
    <property type="match status" value="1"/>
</dbReference>
<dbReference type="OrthoDB" id="9803508at2"/>
<dbReference type="InterPro" id="IPR010106">
    <property type="entry name" value="RpnA"/>
</dbReference>
<sequence length="320" mass="36320">MQAITPRVDVAFKKLFGVEENKDLLISLINAIVSAEDQVADIILLNPYNPQNFRGDKASILDLKAKAVDGKLFNIEIQISDEADYDKRALFYWAKLYTEQLQAGQGYGNLSKAIGIHILNFISIVEEPKYHNVFRITEEESNALYFKDLELHTIELKKFTDNPNEALTDLIDKVKTALDRWVAFLTRHDLLNKDNLPPPLNDVHLKKALQVLNVMNFTPEERTLYEGHLKWLWVEENTVKKAKNEGKEEGIQIGKEEGIQIGKEEGIQMGKEEGIQIGETQKAMAIAQNLLQEKLPIAYIAKVTGLTISQVEQLYNVSSQ</sequence>
<proteinExistence type="predicted"/>
<reference evidence="1 2" key="1">
    <citation type="submission" date="2018-09" db="EMBL/GenBank/DDBJ databases">
        <title>Comparative Genomics of Wolbachia-Cardinium Dual Endosymbiosis in a Plant-Parasitic Nematode.</title>
        <authorList>
            <person name="Brown A.M.V."/>
            <person name="Wasala S.K."/>
            <person name="Howe D.K."/>
            <person name="Peetz A.B."/>
            <person name="Zasada I.A."/>
            <person name="Denver D.R."/>
        </authorList>
    </citation>
    <scope>NUCLEOTIDE SEQUENCE [LARGE SCALE GENOMIC DNA]</scope>
    <source>
        <strain evidence="1 2">Pp_1</strain>
    </source>
</reference>
<dbReference type="RefSeq" id="WP_123662077.1">
    <property type="nucleotide sequence ID" value="NZ_RARA01000003.1"/>
</dbReference>
<dbReference type="Pfam" id="PF12784">
    <property type="entry name" value="PDDEXK_2"/>
    <property type="match status" value="1"/>
</dbReference>
<dbReference type="EMBL" id="RARA01000003">
    <property type="protein sequence ID" value="ROT47861.1"/>
    <property type="molecule type" value="Genomic_DNA"/>
</dbReference>
<name>A0A3N2QDK7_9BACT</name>